<dbReference type="InterPro" id="IPR047272">
    <property type="entry name" value="S49_SppA_C"/>
</dbReference>
<evidence type="ECO:0000256" key="3">
    <source>
        <dbReference type="ARBA" id="ARBA00022801"/>
    </source>
</evidence>
<dbReference type="OrthoDB" id="9764363at2"/>
<dbReference type="Gene3D" id="6.20.330.10">
    <property type="match status" value="1"/>
</dbReference>
<dbReference type="RefSeq" id="WP_093559058.1">
    <property type="nucleotide sequence ID" value="NZ_FPBO01000035.1"/>
</dbReference>
<dbReference type="PANTHER" id="PTHR42987:SF8">
    <property type="entry name" value="PROTEINASE"/>
    <property type="match status" value="1"/>
</dbReference>
<feature type="domain" description="Peptidase S49" evidence="7">
    <location>
        <begin position="165"/>
        <end position="305"/>
    </location>
</feature>
<protein>
    <submittedName>
        <fullName evidence="8">Protease-4</fullName>
    </submittedName>
</protein>
<evidence type="ECO:0000256" key="1">
    <source>
        <dbReference type="ARBA" id="ARBA00008683"/>
    </source>
</evidence>
<feature type="compositionally biased region" description="Polar residues" evidence="5">
    <location>
        <begin position="1"/>
        <end position="11"/>
    </location>
</feature>
<dbReference type="EMBL" id="FPBO01000035">
    <property type="protein sequence ID" value="SFV12153.1"/>
    <property type="molecule type" value="Genomic_DNA"/>
</dbReference>
<dbReference type="CDD" id="cd07023">
    <property type="entry name" value="S49_Sppa_N_C"/>
    <property type="match status" value="1"/>
</dbReference>
<keyword evidence="3" id="KW-0378">Hydrolase</keyword>
<keyword evidence="4" id="KW-0720">Serine protease</keyword>
<dbReference type="SUPFAM" id="SSF52096">
    <property type="entry name" value="ClpP/crotonase"/>
    <property type="match status" value="1"/>
</dbReference>
<dbReference type="InterPro" id="IPR002142">
    <property type="entry name" value="Peptidase_S49"/>
</dbReference>
<dbReference type="Gene3D" id="3.90.226.10">
    <property type="entry name" value="2-enoyl-CoA Hydratase, Chain A, domain 1"/>
    <property type="match status" value="1"/>
</dbReference>
<evidence type="ECO:0000313" key="8">
    <source>
        <dbReference type="EMBL" id="SFV12153.1"/>
    </source>
</evidence>
<accession>A0A1I7LR60</accession>
<organism evidence="8 9">
    <name type="scientific">Pseudoduganella namucuonensis</name>
    <dbReference type="NCBI Taxonomy" id="1035707"/>
    <lineage>
        <taxon>Bacteria</taxon>
        <taxon>Pseudomonadati</taxon>
        <taxon>Pseudomonadota</taxon>
        <taxon>Betaproteobacteria</taxon>
        <taxon>Burkholderiales</taxon>
        <taxon>Oxalobacteraceae</taxon>
        <taxon>Telluria group</taxon>
        <taxon>Pseudoduganella</taxon>
    </lineage>
</organism>
<feature type="region of interest" description="Disordered" evidence="5">
    <location>
        <begin position="1"/>
        <end position="34"/>
    </location>
</feature>
<keyword evidence="9" id="KW-1185">Reference proteome</keyword>
<evidence type="ECO:0000256" key="5">
    <source>
        <dbReference type="SAM" id="MobiDB-lite"/>
    </source>
</evidence>
<proteinExistence type="inferred from homology"/>
<feature type="transmembrane region" description="Helical" evidence="6">
    <location>
        <begin position="65"/>
        <end position="83"/>
    </location>
</feature>
<keyword evidence="6" id="KW-0812">Transmembrane</keyword>
<dbReference type="InterPro" id="IPR029045">
    <property type="entry name" value="ClpP/crotonase-like_dom_sf"/>
</dbReference>
<gene>
    <name evidence="8" type="ORF">SAMN05216552_103577</name>
</gene>
<evidence type="ECO:0000256" key="6">
    <source>
        <dbReference type="SAM" id="Phobius"/>
    </source>
</evidence>
<dbReference type="GO" id="GO:0006508">
    <property type="term" value="P:proteolysis"/>
    <property type="evidence" value="ECO:0007669"/>
    <property type="project" value="UniProtKB-KW"/>
</dbReference>
<dbReference type="Proteomes" id="UP000199391">
    <property type="component" value="Unassembled WGS sequence"/>
</dbReference>
<evidence type="ECO:0000256" key="2">
    <source>
        <dbReference type="ARBA" id="ARBA00022670"/>
    </source>
</evidence>
<dbReference type="GO" id="GO:0008236">
    <property type="term" value="F:serine-type peptidase activity"/>
    <property type="evidence" value="ECO:0007669"/>
    <property type="project" value="UniProtKB-KW"/>
</dbReference>
<dbReference type="STRING" id="1035707.SAMN05216552_103577"/>
<evidence type="ECO:0000313" key="9">
    <source>
        <dbReference type="Proteomes" id="UP000199391"/>
    </source>
</evidence>
<keyword evidence="6" id="KW-0472">Membrane</keyword>
<reference evidence="9" key="1">
    <citation type="submission" date="2016-10" db="EMBL/GenBank/DDBJ databases">
        <authorList>
            <person name="Varghese N."/>
            <person name="Submissions S."/>
        </authorList>
    </citation>
    <scope>NUCLEOTIDE SEQUENCE [LARGE SCALE GENOMIC DNA]</scope>
    <source>
        <strain evidence="9">CGMCC 1.11014</strain>
    </source>
</reference>
<dbReference type="AlphaFoldDB" id="A0A1I7LR60"/>
<evidence type="ECO:0000259" key="7">
    <source>
        <dbReference type="Pfam" id="PF01343"/>
    </source>
</evidence>
<comment type="similarity">
    <text evidence="1">Belongs to the peptidase S49 family.</text>
</comment>
<sequence length="350" mass="37354">MSDNTSDQDNGASAAPQGAAPATPATPAASGAPQSVAGLNWEREVLEKLVLSTVRERRAHRRWGIFFKFLVLLLVLFALAAYFDVSWPVGDSENVGRHTALIEIDGEIETEGSGSAAVVIPALNKAFSDHGSVAVVLHINSPGGSPVQAGMIVDEIRRLRKGYPGKPLYVVVNEICASGGYYIAAAGDQIYVNKASIVGSIGVLMDGFGFNGVMSKVGVERRLLTAGENKGFMDPFLPLSDKHRQHAQTMLNDIHQQFIDVVRTGRGKRLKETPDMFSGLFWTGARAVDMGLADGLGTVDTVARDVVHAEDIIDYTQHEGLPERVLKKFGAAMGAGAMKAAVQSANPSIR</sequence>
<keyword evidence="6" id="KW-1133">Transmembrane helix</keyword>
<name>A0A1I7LR60_9BURK</name>
<dbReference type="PANTHER" id="PTHR42987">
    <property type="entry name" value="PEPTIDASE S49"/>
    <property type="match status" value="1"/>
</dbReference>
<feature type="compositionally biased region" description="Low complexity" evidence="5">
    <location>
        <begin position="12"/>
        <end position="34"/>
    </location>
</feature>
<evidence type="ECO:0000256" key="4">
    <source>
        <dbReference type="ARBA" id="ARBA00022825"/>
    </source>
</evidence>
<keyword evidence="2 8" id="KW-0645">Protease</keyword>
<dbReference type="Pfam" id="PF01343">
    <property type="entry name" value="Peptidase_S49"/>
    <property type="match status" value="1"/>
</dbReference>